<dbReference type="GeneID" id="657697"/>
<feature type="signal peptide" evidence="1">
    <location>
        <begin position="1"/>
        <end position="17"/>
    </location>
</feature>
<evidence type="ECO:0000313" key="4">
    <source>
        <dbReference type="Proteomes" id="UP000007266"/>
    </source>
</evidence>
<proteinExistence type="evidence at transcript level"/>
<reference evidence="3 4" key="2">
    <citation type="journal article" date="2008" name="Nature">
        <title>The genome of the model beetle and pest Tribolium castaneum.</title>
        <authorList>
            <consortium name="Tribolium Genome Sequencing Consortium"/>
            <person name="Richards S."/>
            <person name="Gibbs R.A."/>
            <person name="Weinstock G.M."/>
            <person name="Brown S.J."/>
            <person name="Denell R."/>
            <person name="Beeman R.W."/>
            <person name="Gibbs R."/>
            <person name="Beeman R.W."/>
            <person name="Brown S.J."/>
            <person name="Bucher G."/>
            <person name="Friedrich M."/>
            <person name="Grimmelikhuijzen C.J."/>
            <person name="Klingler M."/>
            <person name="Lorenzen M."/>
            <person name="Richards S."/>
            <person name="Roth S."/>
            <person name="Schroder R."/>
            <person name="Tautz D."/>
            <person name="Zdobnov E.M."/>
            <person name="Muzny D."/>
            <person name="Gibbs R.A."/>
            <person name="Weinstock G.M."/>
            <person name="Attaway T."/>
            <person name="Bell S."/>
            <person name="Buhay C.J."/>
            <person name="Chandrabose M.N."/>
            <person name="Chavez D."/>
            <person name="Clerk-Blankenburg K.P."/>
            <person name="Cree A."/>
            <person name="Dao M."/>
            <person name="Davis C."/>
            <person name="Chacko J."/>
            <person name="Dinh H."/>
            <person name="Dugan-Rocha S."/>
            <person name="Fowler G."/>
            <person name="Garner T.T."/>
            <person name="Garnes J."/>
            <person name="Gnirke A."/>
            <person name="Hawes A."/>
            <person name="Hernandez J."/>
            <person name="Hines S."/>
            <person name="Holder M."/>
            <person name="Hume J."/>
            <person name="Jhangiani S.N."/>
            <person name="Joshi V."/>
            <person name="Khan Z.M."/>
            <person name="Jackson L."/>
            <person name="Kovar C."/>
            <person name="Kowis A."/>
            <person name="Lee S."/>
            <person name="Lewis L.R."/>
            <person name="Margolis J."/>
            <person name="Morgan M."/>
            <person name="Nazareth L.V."/>
            <person name="Nguyen N."/>
            <person name="Okwuonu G."/>
            <person name="Parker D."/>
            <person name="Richards S."/>
            <person name="Ruiz S.J."/>
            <person name="Santibanez J."/>
            <person name="Savard J."/>
            <person name="Scherer S.E."/>
            <person name="Schneider B."/>
            <person name="Sodergren E."/>
            <person name="Tautz D."/>
            <person name="Vattahil S."/>
            <person name="Villasana D."/>
            <person name="White C.S."/>
            <person name="Wright R."/>
            <person name="Park Y."/>
            <person name="Beeman R.W."/>
            <person name="Lord J."/>
            <person name="Oppert B."/>
            <person name="Lorenzen M."/>
            <person name="Brown S."/>
            <person name="Wang L."/>
            <person name="Savard J."/>
            <person name="Tautz D."/>
            <person name="Richards S."/>
            <person name="Weinstock G."/>
            <person name="Gibbs R.A."/>
            <person name="Liu Y."/>
            <person name="Worley K."/>
            <person name="Weinstock G."/>
            <person name="Elsik C.G."/>
            <person name="Reese J.T."/>
            <person name="Elhaik E."/>
            <person name="Landan G."/>
            <person name="Graur D."/>
            <person name="Arensburger P."/>
            <person name="Atkinson P."/>
            <person name="Beeman R.W."/>
            <person name="Beidler J."/>
            <person name="Brown S.J."/>
            <person name="Demuth J.P."/>
            <person name="Drury D.W."/>
            <person name="Du Y.Z."/>
            <person name="Fujiwara H."/>
            <person name="Lorenzen M."/>
            <person name="Maselli V."/>
            <person name="Osanai M."/>
            <person name="Park Y."/>
            <person name="Robertson H.M."/>
            <person name="Tu Z."/>
            <person name="Wang J.J."/>
            <person name="Wang S."/>
            <person name="Richards S."/>
            <person name="Song H."/>
            <person name="Zhang L."/>
            <person name="Sodergren E."/>
            <person name="Werner D."/>
            <person name="Stanke M."/>
            <person name="Morgenstern B."/>
            <person name="Solovyev V."/>
            <person name="Kosarev P."/>
            <person name="Brown G."/>
            <person name="Chen H.C."/>
            <person name="Ermolaeva O."/>
            <person name="Hlavina W."/>
            <person name="Kapustin Y."/>
            <person name="Kiryutin B."/>
            <person name="Kitts P."/>
            <person name="Maglott D."/>
            <person name="Pruitt K."/>
            <person name="Sapojnikov V."/>
            <person name="Souvorov A."/>
            <person name="Mackey A.J."/>
            <person name="Waterhouse R.M."/>
            <person name="Wyder S."/>
            <person name="Zdobnov E.M."/>
            <person name="Zdobnov E.M."/>
            <person name="Wyder S."/>
            <person name="Kriventseva E.V."/>
            <person name="Kadowaki T."/>
            <person name="Bork P."/>
            <person name="Aranda M."/>
            <person name="Bao R."/>
            <person name="Beermann A."/>
            <person name="Berns N."/>
            <person name="Bolognesi R."/>
            <person name="Bonneton F."/>
            <person name="Bopp D."/>
            <person name="Brown S.J."/>
            <person name="Bucher G."/>
            <person name="Butts T."/>
            <person name="Chaumot A."/>
            <person name="Denell R.E."/>
            <person name="Ferrier D.E."/>
            <person name="Friedrich M."/>
            <person name="Gordon C.M."/>
            <person name="Jindra M."/>
            <person name="Klingler M."/>
            <person name="Lan Q."/>
            <person name="Lattorff H.M."/>
            <person name="Laudet V."/>
            <person name="von Levetsow C."/>
            <person name="Liu Z."/>
            <person name="Lutz R."/>
            <person name="Lynch J.A."/>
            <person name="da Fonseca R.N."/>
            <person name="Posnien N."/>
            <person name="Reuter R."/>
            <person name="Roth S."/>
            <person name="Savard J."/>
            <person name="Schinko J.B."/>
            <person name="Schmitt C."/>
            <person name="Schoppmeier M."/>
            <person name="Schroder R."/>
            <person name="Shippy T.D."/>
            <person name="Simonnet F."/>
            <person name="Marques-Souza H."/>
            <person name="Tautz D."/>
            <person name="Tomoyasu Y."/>
            <person name="Trauner J."/>
            <person name="Van der Zee M."/>
            <person name="Vervoort M."/>
            <person name="Wittkopp N."/>
            <person name="Wimmer E.A."/>
            <person name="Yang X."/>
            <person name="Jones A.K."/>
            <person name="Sattelle D.B."/>
            <person name="Ebert P.R."/>
            <person name="Nelson D."/>
            <person name="Scott J.G."/>
            <person name="Beeman R.W."/>
            <person name="Muthukrishnan S."/>
            <person name="Kramer K.J."/>
            <person name="Arakane Y."/>
            <person name="Beeman R.W."/>
            <person name="Zhu Q."/>
            <person name="Hogenkamp D."/>
            <person name="Dixit R."/>
            <person name="Oppert B."/>
            <person name="Jiang H."/>
            <person name="Zou Z."/>
            <person name="Marshall J."/>
            <person name="Elpidina E."/>
            <person name="Vinokurov K."/>
            <person name="Oppert C."/>
            <person name="Zou Z."/>
            <person name="Evans J."/>
            <person name="Lu Z."/>
            <person name="Zhao P."/>
            <person name="Sumathipala N."/>
            <person name="Altincicek B."/>
            <person name="Vilcinskas A."/>
            <person name="Williams M."/>
            <person name="Hultmark D."/>
            <person name="Hetru C."/>
            <person name="Jiang H."/>
            <person name="Grimmelikhuijzen C.J."/>
            <person name="Hauser F."/>
            <person name="Cazzamali G."/>
            <person name="Williamson M."/>
            <person name="Park Y."/>
            <person name="Li B."/>
            <person name="Tanaka Y."/>
            <person name="Predel R."/>
            <person name="Neupert S."/>
            <person name="Schachtner J."/>
            <person name="Verleyen P."/>
            <person name="Raible F."/>
            <person name="Bork P."/>
            <person name="Friedrich M."/>
            <person name="Walden K.K."/>
            <person name="Robertson H.M."/>
            <person name="Angeli S."/>
            <person name="Foret S."/>
            <person name="Bucher G."/>
            <person name="Schuetz S."/>
            <person name="Maleszka R."/>
            <person name="Wimmer E.A."/>
            <person name="Beeman R.W."/>
            <person name="Lorenzen M."/>
            <person name="Tomoyasu Y."/>
            <person name="Miller S.C."/>
            <person name="Grossmann D."/>
            <person name="Bucher G."/>
        </authorList>
    </citation>
    <scope>NUCLEOTIDE SEQUENCE [LARGE SCALE GENOMIC DNA]</scope>
    <source>
        <strain evidence="3 4">Georgia GA2</strain>
    </source>
</reference>
<keyword evidence="1" id="KW-0732">Signal</keyword>
<sequence length="124" mass="14511">MRFFVIFFVACVSVALARPEDQYTIKYDNVNLKEILQSDRLTENYVNCLLEKKPCTPDGEELKRVLPDALKTSCAKCTDKQKQGAKTVIQHLYKNKQDWWKQLEAKYDPEHTYVKAHEDELKAL</sequence>
<evidence type="ECO:0000256" key="1">
    <source>
        <dbReference type="SAM" id="SignalP"/>
    </source>
</evidence>
<reference evidence="3 4" key="3">
    <citation type="journal article" date="2010" name="Nucleic Acids Res.">
        <title>BeetleBase in 2010: revisions to provide comprehensive genomic information for Tribolium castaneum.</title>
        <authorList>
            <person name="Kim H.S."/>
            <person name="Murphy T."/>
            <person name="Xia J."/>
            <person name="Caragea D."/>
            <person name="Park Y."/>
            <person name="Beeman R.W."/>
            <person name="Lorenzen M.D."/>
            <person name="Butcher S."/>
            <person name="Manak J.R."/>
            <person name="Brown S.J."/>
        </authorList>
    </citation>
    <scope>GENOME REANNOTATION</scope>
    <source>
        <strain evidence="3 4">Georgia GA2</strain>
    </source>
</reference>
<dbReference type="HOGENOM" id="CLU_126727_0_0_1"/>
<dbReference type="Gene3D" id="1.10.2080.10">
    <property type="entry name" value="Insect odorant-binding protein A10/Ejaculatory bulb-specific protein 3"/>
    <property type="match status" value="1"/>
</dbReference>
<dbReference type="Pfam" id="PF03392">
    <property type="entry name" value="OS-D"/>
    <property type="match status" value="1"/>
</dbReference>
<dbReference type="KEGG" id="tca:657697"/>
<dbReference type="Proteomes" id="UP000007266">
    <property type="component" value="Linkage group 7"/>
</dbReference>
<feature type="chain" id="PRO_5010134069" evidence="1">
    <location>
        <begin position="18"/>
        <end position="124"/>
    </location>
</feature>
<dbReference type="SMR" id="Q0MRK3"/>
<dbReference type="SUPFAM" id="SSF100910">
    <property type="entry name" value="Chemosensory protein Csp2"/>
    <property type="match status" value="1"/>
</dbReference>
<dbReference type="EMBL" id="DQ855506">
    <property type="protein sequence ID" value="ABH88193.1"/>
    <property type="molecule type" value="mRNA"/>
</dbReference>
<dbReference type="CTD" id="138122880"/>
<dbReference type="InParanoid" id="Q0MRK3"/>
<dbReference type="OMA" id="YVIENRK"/>
<dbReference type="PANTHER" id="PTHR11257">
    <property type="entry name" value="CHEMOSENSORY PROTEIN-RELATED"/>
    <property type="match status" value="1"/>
</dbReference>
<dbReference type="EMBL" id="KQ971352">
    <property type="protein sequence ID" value="EFA07570.1"/>
    <property type="molecule type" value="Genomic_DNA"/>
</dbReference>
<dbReference type="InterPro" id="IPR005055">
    <property type="entry name" value="A10/PebIII"/>
</dbReference>
<name>Q0MRK3_TRICA</name>
<accession>Q0MRK3</accession>
<evidence type="ECO:0000313" key="2">
    <source>
        <dbReference type="EMBL" id="ABH88193.1"/>
    </source>
</evidence>
<reference evidence="2" key="1">
    <citation type="journal article" date="2007" name="Insect Biochem. Mol. Biol.">
        <title>Chemosensory proteins in the honey bee: Insights from the annotated genome, comparative analyses and expressional profiling.</title>
        <authorList>
            <person name="Foret S."/>
            <person name="Wanner K.W."/>
            <person name="Maleszka R."/>
        </authorList>
    </citation>
    <scope>NUCLEOTIDE SEQUENCE</scope>
</reference>
<protein>
    <submittedName>
        <fullName evidence="3">Chemosensory protein 18</fullName>
    </submittedName>
    <submittedName>
        <fullName evidence="2">Chemosensory protein 20</fullName>
    </submittedName>
</protein>
<gene>
    <name evidence="3" type="primary">TcCSP7B</name>
    <name evidence="3" type="ORF">TcasGA2_TC015902</name>
</gene>
<keyword evidence="4" id="KW-1185">Reference proteome</keyword>
<evidence type="ECO:0000313" key="3">
    <source>
        <dbReference type="EMBL" id="EFA07570.1"/>
    </source>
</evidence>
<dbReference type="eggNOG" id="ENOG502S48A">
    <property type="taxonomic scope" value="Eukaryota"/>
</dbReference>
<dbReference type="STRING" id="7070.Q0MRK3"/>
<dbReference type="InterPro" id="IPR036682">
    <property type="entry name" value="OS_D_A10/PebIII_sf"/>
</dbReference>
<dbReference type="OrthoDB" id="6344725at2759"/>
<dbReference type="RefSeq" id="XP_008200117.1">
    <property type="nucleotide sequence ID" value="XM_008201895.2"/>
</dbReference>
<dbReference type="AlphaFoldDB" id="Q0MRK3"/>
<dbReference type="RefSeq" id="NP_001039274.1">
    <property type="nucleotide sequence ID" value="NM_001045809.1"/>
</dbReference>
<reference evidence="3" key="4">
    <citation type="submission" date="2014-11" db="EMBL/GenBank/DDBJ databases">
        <title>Tools and pipelines for BioNano data: molecule assembly pipeline and FASTA super scaffolding tool.</title>
        <authorList>
            <person name="Shelton J.M."/>
            <person name="Herndon N."/>
            <person name="Coleman C."/>
            <person name="Lu N."/>
            <person name="Brown S.J."/>
        </authorList>
    </citation>
    <scope>NUCLEOTIDE SEQUENCE</scope>
    <source>
        <strain evidence="3">Georgia GA2</strain>
    </source>
</reference>
<organism evidence="2">
    <name type="scientific">Tribolium castaneum</name>
    <name type="common">Red flour beetle</name>
    <dbReference type="NCBI Taxonomy" id="7070"/>
    <lineage>
        <taxon>Eukaryota</taxon>
        <taxon>Metazoa</taxon>
        <taxon>Ecdysozoa</taxon>
        <taxon>Arthropoda</taxon>
        <taxon>Hexapoda</taxon>
        <taxon>Insecta</taxon>
        <taxon>Pterygota</taxon>
        <taxon>Neoptera</taxon>
        <taxon>Endopterygota</taxon>
        <taxon>Coleoptera</taxon>
        <taxon>Polyphaga</taxon>
        <taxon>Cucujiformia</taxon>
        <taxon>Tenebrionidae</taxon>
        <taxon>Tenebrionidae incertae sedis</taxon>
        <taxon>Tribolium</taxon>
    </lineage>
</organism>
<dbReference type="PANTHER" id="PTHR11257:SF12">
    <property type="entry name" value="EJACULATORY BULB-SPECIFIC PROTEIN 3-RELATED"/>
    <property type="match status" value="1"/>
</dbReference>